<dbReference type="Pfam" id="PF04865">
    <property type="entry name" value="Baseplate_J"/>
    <property type="match status" value="1"/>
</dbReference>
<dbReference type="Pfam" id="PF26078">
    <property type="entry name" value="Baseplate_J_M"/>
    <property type="match status" value="1"/>
</dbReference>
<evidence type="ECO:0000313" key="5">
    <source>
        <dbReference type="EMBL" id="CUQ80329.1"/>
    </source>
</evidence>
<protein>
    <submittedName>
        <fullName evidence="5">Uncharacterized homolog of phage Mu protein gp47</fullName>
    </submittedName>
</protein>
<feature type="domain" description="Baseplate J-like central" evidence="3">
    <location>
        <begin position="212"/>
        <end position="284"/>
    </location>
</feature>
<dbReference type="InterPro" id="IPR014507">
    <property type="entry name" value="Baseplate_assembly_J_pred"/>
</dbReference>
<dbReference type="Pfam" id="PF26079">
    <property type="entry name" value="Baseplate_J_C"/>
    <property type="match status" value="1"/>
</dbReference>
<dbReference type="InterPro" id="IPR006949">
    <property type="entry name" value="Barrel_Baseplate_J-like"/>
</dbReference>
<name>A0A174Z604_9FIRM</name>
<feature type="domain" description="Baseplate protein J-like barrel" evidence="2">
    <location>
        <begin position="114"/>
        <end position="191"/>
    </location>
</feature>
<dbReference type="InterPro" id="IPR058531">
    <property type="entry name" value="Baseplate_J_M"/>
</dbReference>
<evidence type="ECO:0000259" key="2">
    <source>
        <dbReference type="Pfam" id="PF04865"/>
    </source>
</evidence>
<dbReference type="PIRSF" id="PIRSF020481">
    <property type="entry name" value="BAP"/>
    <property type="match status" value="1"/>
</dbReference>
<evidence type="ECO:0000256" key="1">
    <source>
        <dbReference type="ARBA" id="ARBA00038087"/>
    </source>
</evidence>
<dbReference type="InterPro" id="IPR058530">
    <property type="entry name" value="Baseplate_J-like_C"/>
</dbReference>
<gene>
    <name evidence="5" type="ORF">ERS852492_00455</name>
</gene>
<sequence>MSDRKYPDIDFVETDTETIESNLIALYENMVQQVPGRERYKVYPASPERLFIAWVANIIVQQRVIINETAKKNVPRYADGEYLDSLAELFKDLERLPASPASAMFRFYISEAQKQSVIIPAGTRISFDGAILFETKENLEIKAGQTYGDVEGICTTAGDVGNNLAAGQVKELVDLYDYYQKAENITATSGGAEEEDDASYYERMRESMESFSTAGPINGYIYWTKSVSPAVADVAVTSPEPCVVDVRVLLQNGQQATSGVLKEIEDALNASDIRPLTDKVTVSAPETVAFDVDVTFYIPQPDAASATVIAAAATQAVEEYVTWQTSKMGRDINPSYLTAKLMEAGVKRVEVRKPVFTVVDDIKVAKLGSKSVLNGGIENV</sequence>
<accession>A0A174Z604</accession>
<dbReference type="AlphaFoldDB" id="A0A174Z604"/>
<dbReference type="Proteomes" id="UP000095780">
    <property type="component" value="Unassembled WGS sequence"/>
</dbReference>
<organism evidence="5 6">
    <name type="scientific">Lachnospira eligens</name>
    <dbReference type="NCBI Taxonomy" id="39485"/>
    <lineage>
        <taxon>Bacteria</taxon>
        <taxon>Bacillati</taxon>
        <taxon>Bacillota</taxon>
        <taxon>Clostridia</taxon>
        <taxon>Lachnospirales</taxon>
        <taxon>Lachnospiraceae</taxon>
        <taxon>Lachnospira</taxon>
    </lineage>
</organism>
<dbReference type="PANTHER" id="PTHR37829:SF3">
    <property type="entry name" value="PROTEIN JAYE-RELATED"/>
    <property type="match status" value="1"/>
</dbReference>
<proteinExistence type="inferred from homology"/>
<dbReference type="EMBL" id="CZBV01000001">
    <property type="protein sequence ID" value="CUQ80329.1"/>
    <property type="molecule type" value="Genomic_DNA"/>
</dbReference>
<comment type="similarity">
    <text evidence="1">Belongs to the Mu gp47/PBSX XkdT family.</text>
</comment>
<evidence type="ECO:0000259" key="4">
    <source>
        <dbReference type="Pfam" id="PF26079"/>
    </source>
</evidence>
<dbReference type="RefSeq" id="WP_055285867.1">
    <property type="nucleotide sequence ID" value="NZ_CABIXW010000001.1"/>
</dbReference>
<evidence type="ECO:0000259" key="3">
    <source>
        <dbReference type="Pfam" id="PF26078"/>
    </source>
</evidence>
<dbReference type="InterPro" id="IPR052399">
    <property type="entry name" value="Phage_Baseplate_Assmbl_Protein"/>
</dbReference>
<dbReference type="PANTHER" id="PTHR37829">
    <property type="entry name" value="PHAGE-LIKE ELEMENT PBSX PROTEIN XKDT"/>
    <property type="match status" value="1"/>
</dbReference>
<evidence type="ECO:0000313" key="6">
    <source>
        <dbReference type="Proteomes" id="UP000095780"/>
    </source>
</evidence>
<reference evidence="5 6" key="1">
    <citation type="submission" date="2015-09" db="EMBL/GenBank/DDBJ databases">
        <authorList>
            <consortium name="Pathogen Informatics"/>
        </authorList>
    </citation>
    <scope>NUCLEOTIDE SEQUENCE [LARGE SCALE GENOMIC DNA]</scope>
    <source>
        <strain evidence="5 6">2789STDY5834878</strain>
    </source>
</reference>
<feature type="domain" description="Baseplate J-like C-terminal" evidence="4">
    <location>
        <begin position="296"/>
        <end position="369"/>
    </location>
</feature>